<feature type="domain" description="Phosphotyrosine protein phosphatase I" evidence="1">
    <location>
        <begin position="1"/>
        <end position="104"/>
    </location>
</feature>
<dbReference type="OrthoDB" id="7210484at2"/>
<dbReference type="EMBL" id="CP003349">
    <property type="protein sequence ID" value="AFD05931.1"/>
    <property type="molecule type" value="Genomic_DNA"/>
</dbReference>
<dbReference type="PIRSF" id="PIRSF029416">
    <property type="entry name" value="UCP029416_PTP"/>
    <property type="match status" value="1"/>
</dbReference>
<evidence type="ECO:0000313" key="3">
    <source>
        <dbReference type="Proteomes" id="UP000007590"/>
    </source>
</evidence>
<accession>H8KPN3</accession>
<sequence>MNILFVCSKNKWRSRTAETIFQQLPDHVVKSAGTSDDARIKLTAKHIDWADLIFVMEIKHRQIINKKFPNAASKKLVILDIPDDYQYMDKELIFTLQTAVEPFL</sequence>
<dbReference type="Gene3D" id="3.40.50.2300">
    <property type="match status" value="2"/>
</dbReference>
<dbReference type="SUPFAM" id="SSF52788">
    <property type="entry name" value="Phosphotyrosine protein phosphatases I"/>
    <property type="match status" value="1"/>
</dbReference>
<dbReference type="KEGG" id="scn:Solca_0814"/>
<reference evidence="2" key="1">
    <citation type="submission" date="2012-02" db="EMBL/GenBank/DDBJ databases">
        <title>The complete genome of Solitalea canadensis DSM 3403.</title>
        <authorList>
            <consortium name="US DOE Joint Genome Institute (JGI-PGF)"/>
            <person name="Lucas S."/>
            <person name="Copeland A."/>
            <person name="Lapidus A."/>
            <person name="Glavina del Rio T."/>
            <person name="Dalin E."/>
            <person name="Tice H."/>
            <person name="Bruce D."/>
            <person name="Goodwin L."/>
            <person name="Pitluck S."/>
            <person name="Peters L."/>
            <person name="Ovchinnikova G."/>
            <person name="Lu M."/>
            <person name="Kyrpides N."/>
            <person name="Mavromatis K."/>
            <person name="Ivanova N."/>
            <person name="Brettin T."/>
            <person name="Detter J.C."/>
            <person name="Han C."/>
            <person name="Larimer F."/>
            <person name="Land M."/>
            <person name="Hauser L."/>
            <person name="Markowitz V."/>
            <person name="Cheng J.-F."/>
            <person name="Hugenholtz P."/>
            <person name="Woyke T."/>
            <person name="Wu D."/>
            <person name="Spring S."/>
            <person name="Schroeder M."/>
            <person name="Kopitz M."/>
            <person name="Brambilla E."/>
            <person name="Klenk H.-P."/>
            <person name="Eisen J.A."/>
        </authorList>
    </citation>
    <scope>NUCLEOTIDE SEQUENCE</scope>
    <source>
        <strain evidence="2">DSM 3403</strain>
    </source>
</reference>
<proteinExistence type="predicted"/>
<keyword evidence="3" id="KW-1185">Reference proteome</keyword>
<organism evidence="2 3">
    <name type="scientific">Solitalea canadensis (strain ATCC 29591 / DSM 3403 / JCM 21819 / LMG 8368 / NBRC 15130 / NCIMB 12057 / USAM 9D)</name>
    <name type="common">Flexibacter canadensis</name>
    <dbReference type="NCBI Taxonomy" id="929556"/>
    <lineage>
        <taxon>Bacteria</taxon>
        <taxon>Pseudomonadati</taxon>
        <taxon>Bacteroidota</taxon>
        <taxon>Sphingobacteriia</taxon>
        <taxon>Sphingobacteriales</taxon>
        <taxon>Sphingobacteriaceae</taxon>
        <taxon>Solitalea</taxon>
    </lineage>
</organism>
<dbReference type="AlphaFoldDB" id="H8KPN3"/>
<dbReference type="eggNOG" id="COG4551">
    <property type="taxonomic scope" value="Bacteria"/>
</dbReference>
<evidence type="ECO:0000259" key="1">
    <source>
        <dbReference type="SMART" id="SM00226"/>
    </source>
</evidence>
<dbReference type="InterPro" id="IPR023485">
    <property type="entry name" value="Ptyr_pPase"/>
</dbReference>
<dbReference type="InterPro" id="IPR036196">
    <property type="entry name" value="Ptyr_pPase_sf"/>
</dbReference>
<evidence type="ECO:0000313" key="2">
    <source>
        <dbReference type="EMBL" id="AFD05931.1"/>
    </source>
</evidence>
<protein>
    <recommendedName>
        <fullName evidence="1">Phosphotyrosine protein phosphatase I domain-containing protein</fullName>
    </recommendedName>
</protein>
<name>H8KPN3_SOLCM</name>
<dbReference type="RefSeq" id="WP_014679159.1">
    <property type="nucleotide sequence ID" value="NC_017770.1"/>
</dbReference>
<dbReference type="InterPro" id="IPR016919">
    <property type="entry name" value="UCP029416_PTP"/>
</dbReference>
<dbReference type="SMART" id="SM00226">
    <property type="entry name" value="LMWPc"/>
    <property type="match status" value="1"/>
</dbReference>
<dbReference type="Proteomes" id="UP000007590">
    <property type="component" value="Chromosome"/>
</dbReference>
<gene>
    <name evidence="2" type="ordered locus">Solca_0814</name>
</gene>
<dbReference type="HOGENOM" id="CLU_144002_0_0_10"/>
<dbReference type="STRING" id="929556.Solca_0814"/>